<evidence type="ECO:0000256" key="2">
    <source>
        <dbReference type="ARBA" id="ARBA00004870"/>
    </source>
</evidence>
<dbReference type="GO" id="GO:0009029">
    <property type="term" value="F:lipid-A 4'-kinase activity"/>
    <property type="evidence" value="ECO:0007669"/>
    <property type="project" value="UniProtKB-UniRule"/>
</dbReference>
<comment type="function">
    <text evidence="1 13">Transfers the gamma-phosphate of ATP to the 4'-position of a tetraacyldisaccharide 1-phosphate intermediate (termed DS-1-P) to form tetraacyldisaccharide 1,4'-bis-phosphate (lipid IVA).</text>
</comment>
<evidence type="ECO:0000256" key="8">
    <source>
        <dbReference type="ARBA" id="ARBA00022741"/>
    </source>
</evidence>
<dbReference type="OrthoDB" id="9789797at2"/>
<dbReference type="HOGENOM" id="CLU_038816_6_0_0"/>
<accession>D5ELR0</accession>
<dbReference type="KEGG" id="caa:Caka_0208"/>
<keyword evidence="15" id="KW-1185">Reference proteome</keyword>
<dbReference type="GO" id="GO:0005524">
    <property type="term" value="F:ATP binding"/>
    <property type="evidence" value="ECO:0007669"/>
    <property type="project" value="UniProtKB-UniRule"/>
</dbReference>
<evidence type="ECO:0000256" key="10">
    <source>
        <dbReference type="ARBA" id="ARBA00022840"/>
    </source>
</evidence>
<dbReference type="PANTHER" id="PTHR42724">
    <property type="entry name" value="TETRAACYLDISACCHARIDE 4'-KINASE"/>
    <property type="match status" value="1"/>
</dbReference>
<evidence type="ECO:0000256" key="5">
    <source>
        <dbReference type="ARBA" id="ARBA00022516"/>
    </source>
</evidence>
<protein>
    <recommendedName>
        <fullName evidence="4 13">Tetraacyldisaccharide 4'-kinase</fullName>
        <ecNumber evidence="3 13">2.7.1.130</ecNumber>
    </recommendedName>
    <alternativeName>
        <fullName evidence="12 13">Lipid A 4'-kinase</fullName>
    </alternativeName>
</protein>
<dbReference type="CDD" id="cd01983">
    <property type="entry name" value="SIMIBI"/>
    <property type="match status" value="1"/>
</dbReference>
<gene>
    <name evidence="13" type="primary">lpxK</name>
    <name evidence="14" type="ordered locus">Caka_0208</name>
</gene>
<evidence type="ECO:0000256" key="7">
    <source>
        <dbReference type="ARBA" id="ARBA00022679"/>
    </source>
</evidence>
<dbReference type="UniPathway" id="UPA00359">
    <property type="reaction ID" value="UER00482"/>
</dbReference>
<dbReference type="Proteomes" id="UP000000925">
    <property type="component" value="Chromosome"/>
</dbReference>
<dbReference type="HAMAP" id="MF_00409">
    <property type="entry name" value="LpxK"/>
    <property type="match status" value="1"/>
</dbReference>
<dbReference type="STRING" id="583355.Caka_0208"/>
<evidence type="ECO:0000256" key="1">
    <source>
        <dbReference type="ARBA" id="ARBA00002274"/>
    </source>
</evidence>
<evidence type="ECO:0000313" key="15">
    <source>
        <dbReference type="Proteomes" id="UP000000925"/>
    </source>
</evidence>
<dbReference type="GO" id="GO:0005886">
    <property type="term" value="C:plasma membrane"/>
    <property type="evidence" value="ECO:0007669"/>
    <property type="project" value="TreeGrafter"/>
</dbReference>
<dbReference type="InterPro" id="IPR003758">
    <property type="entry name" value="LpxK"/>
</dbReference>
<dbReference type="EMBL" id="CP001998">
    <property type="protein sequence ID" value="ADE53235.1"/>
    <property type="molecule type" value="Genomic_DNA"/>
</dbReference>
<dbReference type="PANTHER" id="PTHR42724:SF1">
    <property type="entry name" value="TETRAACYLDISACCHARIDE 4'-KINASE, MITOCHONDRIAL-RELATED"/>
    <property type="match status" value="1"/>
</dbReference>
<dbReference type="AlphaFoldDB" id="D5ELR0"/>
<keyword evidence="10 13" id="KW-0067">ATP-binding</keyword>
<evidence type="ECO:0000256" key="4">
    <source>
        <dbReference type="ARBA" id="ARBA00016436"/>
    </source>
</evidence>
<dbReference type="NCBIfam" id="TIGR00682">
    <property type="entry name" value="lpxK"/>
    <property type="match status" value="1"/>
</dbReference>
<organism evidence="14 15">
    <name type="scientific">Coraliomargarita akajimensis (strain DSM 45221 / IAM 15411 / JCM 23193 / KCTC 12865 / 04OKA010-24)</name>
    <dbReference type="NCBI Taxonomy" id="583355"/>
    <lineage>
        <taxon>Bacteria</taxon>
        <taxon>Pseudomonadati</taxon>
        <taxon>Verrucomicrobiota</taxon>
        <taxon>Opitutia</taxon>
        <taxon>Puniceicoccales</taxon>
        <taxon>Coraliomargaritaceae</taxon>
        <taxon>Coraliomargarita</taxon>
    </lineage>
</organism>
<keyword evidence="9 13" id="KW-0418">Kinase</keyword>
<dbReference type="EC" id="2.7.1.130" evidence="3 13"/>
<evidence type="ECO:0000256" key="13">
    <source>
        <dbReference type="HAMAP-Rule" id="MF_00409"/>
    </source>
</evidence>
<keyword evidence="6 13" id="KW-0441">Lipid A biosynthesis</keyword>
<evidence type="ECO:0000256" key="3">
    <source>
        <dbReference type="ARBA" id="ARBA00012071"/>
    </source>
</evidence>
<comment type="pathway">
    <text evidence="2 13">Glycolipid biosynthesis; lipid IV(A) biosynthesis; lipid IV(A) from (3R)-3-hydroxytetradecanoyl-[acyl-carrier-protein] and UDP-N-acetyl-alpha-D-glucosamine: step 6/6.</text>
</comment>
<dbReference type="InterPro" id="IPR027417">
    <property type="entry name" value="P-loop_NTPase"/>
</dbReference>
<comment type="catalytic activity">
    <reaction evidence="13">
        <text>a lipid A disaccharide + ATP = a lipid IVA + ADP + H(+)</text>
        <dbReference type="Rhea" id="RHEA:67840"/>
        <dbReference type="ChEBI" id="CHEBI:15378"/>
        <dbReference type="ChEBI" id="CHEBI:30616"/>
        <dbReference type="ChEBI" id="CHEBI:176343"/>
        <dbReference type="ChEBI" id="CHEBI:176425"/>
        <dbReference type="ChEBI" id="CHEBI:456216"/>
        <dbReference type="EC" id="2.7.1.130"/>
    </reaction>
</comment>
<evidence type="ECO:0000256" key="9">
    <source>
        <dbReference type="ARBA" id="ARBA00022777"/>
    </source>
</evidence>
<dbReference type="SUPFAM" id="SSF52540">
    <property type="entry name" value="P-loop containing nucleoside triphosphate hydrolases"/>
    <property type="match status" value="1"/>
</dbReference>
<reference evidence="14 15" key="1">
    <citation type="journal article" date="2010" name="Stand. Genomic Sci.">
        <title>Complete genome sequence of Coraliomargarita akajimensis type strain (04OKA010-24).</title>
        <authorList>
            <person name="Mavromatis K."/>
            <person name="Abt B."/>
            <person name="Brambilla E."/>
            <person name="Lapidus A."/>
            <person name="Copeland A."/>
            <person name="Deshpande S."/>
            <person name="Nolan M."/>
            <person name="Lucas S."/>
            <person name="Tice H."/>
            <person name="Cheng J.F."/>
            <person name="Han C."/>
            <person name="Detter J.C."/>
            <person name="Woyke T."/>
            <person name="Goodwin L."/>
            <person name="Pitluck S."/>
            <person name="Held B."/>
            <person name="Brettin T."/>
            <person name="Tapia R."/>
            <person name="Ivanova N."/>
            <person name="Mikhailova N."/>
            <person name="Pati A."/>
            <person name="Liolios K."/>
            <person name="Chen A."/>
            <person name="Palaniappan K."/>
            <person name="Land M."/>
            <person name="Hauser L."/>
            <person name="Chang Y.J."/>
            <person name="Jeffries C.D."/>
            <person name="Rohde M."/>
            <person name="Goker M."/>
            <person name="Bristow J."/>
            <person name="Eisen J.A."/>
            <person name="Markowitz V."/>
            <person name="Hugenholtz P."/>
            <person name="Klenk H.P."/>
            <person name="Kyrpides N.C."/>
        </authorList>
    </citation>
    <scope>NUCLEOTIDE SEQUENCE [LARGE SCALE GENOMIC DNA]</scope>
    <source>
        <strain evidence="15">DSM 45221 / IAM 15411 / JCM 23193 / KCTC 12865</strain>
    </source>
</reference>
<evidence type="ECO:0000256" key="12">
    <source>
        <dbReference type="ARBA" id="ARBA00029757"/>
    </source>
</evidence>
<proteinExistence type="inferred from homology"/>
<name>D5ELR0_CORAD</name>
<evidence type="ECO:0000313" key="14">
    <source>
        <dbReference type="EMBL" id="ADE53235.1"/>
    </source>
</evidence>
<dbReference type="GO" id="GO:0009245">
    <property type="term" value="P:lipid A biosynthetic process"/>
    <property type="evidence" value="ECO:0007669"/>
    <property type="project" value="UniProtKB-UniRule"/>
</dbReference>
<dbReference type="GO" id="GO:0009244">
    <property type="term" value="P:lipopolysaccharide core region biosynthetic process"/>
    <property type="evidence" value="ECO:0007669"/>
    <property type="project" value="TreeGrafter"/>
</dbReference>
<sequence>MLKDLKERIEIAANEFAQFTADVIYDRRHGRAAEIMASVLYGLSHLFHGIVRLRWYAYEHRILRNKPLGCLVVVVGNLTVGGTGKTPVVEKFARTLQQRGRKVAILSRGYKSKKEPLTKKLWRKLTHGEEDPPKIVSDGREVLLDSEIAGDEPFMLACNLPGVVVLCDKNRVKAGSYAIRKFGCDTLILDDGFQYLHLKGRLNLLLVDKTNPFGNQHLLPRGILREPINHLKRASYIFLTKSDGVQDESLLELIREHNSEAEIIECSHKPQYLQAVGSDERLPLDALKNAHVAAFSGIAVPESFENMLRGYGAEIRYNKRFLDHHRFTRAEIEHLYAKAGEADLDMIVTTEKDAVRLYEDIEPPVPLYFLRLEIEILTGEEDFEHAAARICLPKNDPTRLTRTPFAVEEPPSLKE</sequence>
<evidence type="ECO:0000256" key="6">
    <source>
        <dbReference type="ARBA" id="ARBA00022556"/>
    </source>
</evidence>
<feature type="binding site" evidence="13">
    <location>
        <begin position="79"/>
        <end position="86"/>
    </location>
    <ligand>
        <name>ATP</name>
        <dbReference type="ChEBI" id="CHEBI:30616"/>
    </ligand>
</feature>
<keyword evidence="5 13" id="KW-0444">Lipid biosynthesis</keyword>
<keyword evidence="7 13" id="KW-0808">Transferase</keyword>
<comment type="similarity">
    <text evidence="13">Belongs to the LpxK family.</text>
</comment>
<keyword evidence="8 13" id="KW-0547">Nucleotide-binding</keyword>
<evidence type="ECO:0000256" key="11">
    <source>
        <dbReference type="ARBA" id="ARBA00023098"/>
    </source>
</evidence>
<dbReference type="eggNOG" id="COG1663">
    <property type="taxonomic scope" value="Bacteria"/>
</dbReference>
<dbReference type="Pfam" id="PF02606">
    <property type="entry name" value="LpxK"/>
    <property type="match status" value="1"/>
</dbReference>
<dbReference type="RefSeq" id="WP_013041961.1">
    <property type="nucleotide sequence ID" value="NC_014008.1"/>
</dbReference>
<keyword evidence="11 13" id="KW-0443">Lipid metabolism</keyword>